<keyword evidence="2" id="KW-1185">Reference proteome</keyword>
<sequence length="171" mass="18987">MALTLGVFEGRTAFVDALRETLLQACAIDGSGARELFCLDASFEAWPLSEPAVLDALSAWARQPGRRLHLLALQYEDLRRAQPRFVRWRTTFDHCVEARSYEPEAMVGRSQLAAFLVAAGGAQQRSVRLLDAQTWRGVASELPVDALRSREIFDAVTQRSTLSFPSTTFGL</sequence>
<dbReference type="EMBL" id="JAXCLA010000005">
    <property type="protein sequence ID" value="MDY0746181.1"/>
    <property type="molecule type" value="Genomic_DNA"/>
</dbReference>
<name>A0ABU5DIR4_9BURK</name>
<dbReference type="RefSeq" id="WP_320424078.1">
    <property type="nucleotide sequence ID" value="NZ_JAXCLA010000005.1"/>
</dbReference>
<comment type="caution">
    <text evidence="1">The sequence shown here is derived from an EMBL/GenBank/DDBJ whole genome shotgun (WGS) entry which is preliminary data.</text>
</comment>
<evidence type="ECO:0000313" key="1">
    <source>
        <dbReference type="EMBL" id="MDY0746181.1"/>
    </source>
</evidence>
<dbReference type="Proteomes" id="UP001285263">
    <property type="component" value="Unassembled WGS sequence"/>
</dbReference>
<gene>
    <name evidence="1" type="ORF">SNE35_16805</name>
</gene>
<evidence type="ECO:0008006" key="3">
    <source>
        <dbReference type="Google" id="ProtNLM"/>
    </source>
</evidence>
<proteinExistence type="predicted"/>
<protein>
    <recommendedName>
        <fullName evidence="3">BLUF domain-containing protein</fullName>
    </recommendedName>
</protein>
<organism evidence="1 2">
    <name type="scientific">Roseateles agri</name>
    <dbReference type="NCBI Taxonomy" id="3098619"/>
    <lineage>
        <taxon>Bacteria</taxon>
        <taxon>Pseudomonadati</taxon>
        <taxon>Pseudomonadota</taxon>
        <taxon>Betaproteobacteria</taxon>
        <taxon>Burkholderiales</taxon>
        <taxon>Sphaerotilaceae</taxon>
        <taxon>Roseateles</taxon>
    </lineage>
</organism>
<evidence type="ECO:0000313" key="2">
    <source>
        <dbReference type="Proteomes" id="UP001285263"/>
    </source>
</evidence>
<accession>A0ABU5DIR4</accession>
<reference evidence="1 2" key="1">
    <citation type="submission" date="2023-11" db="EMBL/GenBank/DDBJ databases">
        <title>Paucibacter sp. nov., isolated from fresh soil in Korea.</title>
        <authorList>
            <person name="Le N.T.T."/>
        </authorList>
    </citation>
    <scope>NUCLEOTIDE SEQUENCE [LARGE SCALE GENOMIC DNA]</scope>
    <source>
        <strain evidence="1 2">R3-3</strain>
    </source>
</reference>